<evidence type="ECO:0000259" key="5">
    <source>
        <dbReference type="PROSITE" id="PS01124"/>
    </source>
</evidence>
<dbReference type="GO" id="GO:0003700">
    <property type="term" value="F:DNA-binding transcription factor activity"/>
    <property type="evidence" value="ECO:0007669"/>
    <property type="project" value="InterPro"/>
</dbReference>
<dbReference type="SUPFAM" id="SSF46689">
    <property type="entry name" value="Homeodomain-like"/>
    <property type="match status" value="1"/>
</dbReference>
<protein>
    <submittedName>
        <fullName evidence="6">Helix-turn-helix transcriptional regulator</fullName>
    </submittedName>
</protein>
<sequence>MKSHLFNIHDIVLIMTMNACILLALLQRLILTQRRLSHYLLSGFFLLIFINTASTLVLWSEALQDLPLRNQTWLPLALAASYLLKGPALYFYLRSICLPAFTFDYRHCAHLVPALLAVAAIAYFGIDAGDLSGSTNPVKSQAVLWLWTTLKLLPVIYAVVCVYTVRHVSTTLMNHYSDLGEMGAGWANILAMGYLVHWAWSLLTHLIGGRIALRLSDAFGIVDNYLAFIMVNLLFVYSLFYARRLAAVTAPEDGRHQDPDKKAASPALPASAIDKVEGGIRDAKLYLEHNITIEQFARRIGLSSRDTSQVINAHFNANFFEFINKYRVEEAQRLLALEQYRDATILDILHRSGFNSKSAFHRFFKRIAGVSPSEYRRAHLNP</sequence>
<evidence type="ECO:0000256" key="3">
    <source>
        <dbReference type="ARBA" id="ARBA00023163"/>
    </source>
</evidence>
<dbReference type="Proteomes" id="UP000319732">
    <property type="component" value="Unassembled WGS sequence"/>
</dbReference>
<dbReference type="InterPro" id="IPR020449">
    <property type="entry name" value="Tscrpt_reg_AraC-type_HTH"/>
</dbReference>
<dbReference type="SMART" id="SM00342">
    <property type="entry name" value="HTH_ARAC"/>
    <property type="match status" value="1"/>
</dbReference>
<dbReference type="PANTHER" id="PTHR43280">
    <property type="entry name" value="ARAC-FAMILY TRANSCRIPTIONAL REGULATOR"/>
    <property type="match status" value="1"/>
</dbReference>
<dbReference type="EMBL" id="VHSG01000008">
    <property type="protein sequence ID" value="TQV81230.1"/>
    <property type="molecule type" value="Genomic_DNA"/>
</dbReference>
<keyword evidence="4" id="KW-1133">Transmembrane helix</keyword>
<keyword evidence="4" id="KW-0472">Membrane</keyword>
<keyword evidence="7" id="KW-1185">Reference proteome</keyword>
<feature type="transmembrane region" description="Helical" evidence="4">
    <location>
        <begin position="38"/>
        <end position="60"/>
    </location>
</feature>
<feature type="transmembrane region" description="Helical" evidence="4">
    <location>
        <begin position="105"/>
        <end position="124"/>
    </location>
</feature>
<evidence type="ECO:0000256" key="4">
    <source>
        <dbReference type="SAM" id="Phobius"/>
    </source>
</evidence>
<dbReference type="InterPro" id="IPR018060">
    <property type="entry name" value="HTH_AraC"/>
</dbReference>
<dbReference type="PRINTS" id="PR00032">
    <property type="entry name" value="HTHARAC"/>
</dbReference>
<dbReference type="PANTHER" id="PTHR43280:SF29">
    <property type="entry name" value="ARAC-FAMILY TRANSCRIPTIONAL REGULATOR"/>
    <property type="match status" value="1"/>
</dbReference>
<keyword evidence="4" id="KW-0812">Transmembrane</keyword>
<dbReference type="RefSeq" id="WP_142903891.1">
    <property type="nucleotide sequence ID" value="NZ_ML660091.1"/>
</dbReference>
<keyword evidence="3" id="KW-0804">Transcription</keyword>
<feature type="transmembrane region" description="Helical" evidence="4">
    <location>
        <begin position="144"/>
        <end position="165"/>
    </location>
</feature>
<keyword evidence="2" id="KW-0238">DNA-binding</keyword>
<dbReference type="Gene3D" id="1.10.10.60">
    <property type="entry name" value="Homeodomain-like"/>
    <property type="match status" value="2"/>
</dbReference>
<comment type="caution">
    <text evidence="6">The sequence shown here is derived from an EMBL/GenBank/DDBJ whole genome shotgun (WGS) entry which is preliminary data.</text>
</comment>
<organism evidence="6 7">
    <name type="scientific">Exilibacterium tricleocarpae</name>
    <dbReference type="NCBI Taxonomy" id="2591008"/>
    <lineage>
        <taxon>Bacteria</taxon>
        <taxon>Pseudomonadati</taxon>
        <taxon>Pseudomonadota</taxon>
        <taxon>Gammaproteobacteria</taxon>
        <taxon>Cellvibrionales</taxon>
        <taxon>Cellvibrionaceae</taxon>
        <taxon>Exilibacterium</taxon>
    </lineage>
</organism>
<evidence type="ECO:0000256" key="2">
    <source>
        <dbReference type="ARBA" id="ARBA00023125"/>
    </source>
</evidence>
<dbReference type="PROSITE" id="PS01124">
    <property type="entry name" value="HTH_ARAC_FAMILY_2"/>
    <property type="match status" value="1"/>
</dbReference>
<feature type="domain" description="HTH araC/xylS-type" evidence="5">
    <location>
        <begin position="270"/>
        <end position="378"/>
    </location>
</feature>
<dbReference type="OrthoDB" id="6866685at2"/>
<evidence type="ECO:0000313" key="6">
    <source>
        <dbReference type="EMBL" id="TQV81230.1"/>
    </source>
</evidence>
<evidence type="ECO:0000313" key="7">
    <source>
        <dbReference type="Proteomes" id="UP000319732"/>
    </source>
</evidence>
<feature type="transmembrane region" description="Helical" evidence="4">
    <location>
        <begin position="186"/>
        <end position="213"/>
    </location>
</feature>
<accession>A0A545TVI2</accession>
<proteinExistence type="predicted"/>
<dbReference type="PROSITE" id="PS00041">
    <property type="entry name" value="HTH_ARAC_FAMILY_1"/>
    <property type="match status" value="1"/>
</dbReference>
<feature type="transmembrane region" description="Helical" evidence="4">
    <location>
        <begin position="72"/>
        <end position="93"/>
    </location>
</feature>
<dbReference type="Pfam" id="PF12833">
    <property type="entry name" value="HTH_18"/>
    <property type="match status" value="1"/>
</dbReference>
<name>A0A545TVI2_9GAMM</name>
<keyword evidence="1" id="KW-0805">Transcription regulation</keyword>
<dbReference type="InterPro" id="IPR018062">
    <property type="entry name" value="HTH_AraC-typ_CS"/>
</dbReference>
<feature type="transmembrane region" description="Helical" evidence="4">
    <location>
        <begin position="6"/>
        <end position="26"/>
    </location>
</feature>
<feature type="transmembrane region" description="Helical" evidence="4">
    <location>
        <begin position="225"/>
        <end position="242"/>
    </location>
</feature>
<gene>
    <name evidence="6" type="ORF">FKG94_09000</name>
</gene>
<evidence type="ECO:0000256" key="1">
    <source>
        <dbReference type="ARBA" id="ARBA00023015"/>
    </source>
</evidence>
<reference evidence="6 7" key="1">
    <citation type="submission" date="2019-06" db="EMBL/GenBank/DDBJ databases">
        <title>Whole genome sequence for Cellvibrionaceae sp. R142.</title>
        <authorList>
            <person name="Wang G."/>
        </authorList>
    </citation>
    <scope>NUCLEOTIDE SEQUENCE [LARGE SCALE GENOMIC DNA]</scope>
    <source>
        <strain evidence="6 7">R142</strain>
    </source>
</reference>
<dbReference type="AlphaFoldDB" id="A0A545TVI2"/>
<dbReference type="InterPro" id="IPR009057">
    <property type="entry name" value="Homeodomain-like_sf"/>
</dbReference>
<dbReference type="GO" id="GO:0043565">
    <property type="term" value="F:sequence-specific DNA binding"/>
    <property type="evidence" value="ECO:0007669"/>
    <property type="project" value="InterPro"/>
</dbReference>